<feature type="region of interest" description="Disordered" evidence="1">
    <location>
        <begin position="764"/>
        <end position="793"/>
    </location>
</feature>
<evidence type="ECO:0000313" key="3">
    <source>
        <dbReference type="Proteomes" id="UP000785679"/>
    </source>
</evidence>
<feature type="region of interest" description="Disordered" evidence="1">
    <location>
        <begin position="617"/>
        <end position="683"/>
    </location>
</feature>
<sequence>MFVQSSPSHPNYSYQIAANSGPQSPLLSAMSSMRIKDGDASIYGGQINNFGGGNSNQLVMSASHHNLNPLTQSLDHLFNPASNTSSAISPFSQQNDHGRQNNYASMILPQTIDRGQLAANSHSLVQSMIERRRKQFAEAINNHEIRDGDMSESAVKREILQQMTIQPSKLKMINSQSQQLFKKLDQNPSLAGQQKSLENAYNHMPQNQGNTQLFNNQYNQGFSNSSTNHDFRNNSAAYSQNIHHKPSELPLMSRFIKNTYPNSSLQKYGDGIISTHKNTTMTTTTTLTVEDRLKFLFRKDPKPPLANQSTQFADTPLQFRQSPIKQQIPLLIPQMQSPPNQIRMLERHHNRIQSQNNLPQIGHAVSLQSQMQPTMVVPDIKLDVNNLRKIHHSSLKTNILQQLNHHASFNGNQNILEPLRQQHSDTRNLTIETKFYSSLQQEDMKMRKKLEILKTLMADKDLRKAYLTDLSINLNAKQQLNQILNSPTSNISSMFQSTLNEEIKMLLARSPTNEEDLTQQIIGIHNRLDNRTEQINSPNMLSPPQQLNINSRSSGGGGYVGGLSTPSNQEEYFEELLNLLDTNSRNNQRASISKTVEINRTEVTGLIMFNGEYQRPYIRQNHPRESRAGSEETSFKNRSSLSVQIEGIPKLHGKGERSRKKKKKKDPQRVLSHDAPLPGGLNHLELDIPSFRALAPKSNAHADQKDQNLEQKQHFSFTIDETVPIKPAPPRPNQSIIHQHTVFNQLSKQKTRHNYAKVYSRNTADQLESRLPEGESTESPVPLSTVESMPEEGNESNVIEVEQIAQVIQEQHAQLEVQKIQAQSLLRQKTQAFIRMQTQNISQPKKLAPAVATPDITSAPIQSDDAHLPDIPQANGLTKQQTAMIQNLGSTIQGMQEQILQNPGQPPSNEVIQMLKEMKEIMNGVHKINEQQQSLISVQNQLIAGAQVQQRRGSKVARMSQIDIFTQGNNGTGQRKSILLLGDGSALELKTQTEVRPAYRRSKVLRISELPKAKKSKFKPPKPKKDKSPRHEEPFTSNQRYDQDVSYRTQAKSGRPSASFGPGQDQEDSQSSGRSKTKSNNHRGFIGSTTSDTISMGSYNMANSGARARDQKSLIQQRISSLSALSSSQQVGMHLLKDYLPRKTSELSQSQVIPSLKPGHPNYQEKKQSSKQAFGNSVLGKFGASKKKSTVPVFSSGNNSHPSFSIDPSHSKGNPLAQSLQVQSNGKSLNEGTGPLHLSHKIRKSIRGLISLNGGASHLKKFQEFEKPNHLTHVDEDMAEDEEVVRKYSQMFGLE</sequence>
<keyword evidence="3" id="KW-1185">Reference proteome</keyword>
<feature type="region of interest" description="Disordered" evidence="1">
    <location>
        <begin position="1189"/>
        <end position="1218"/>
    </location>
</feature>
<name>A0A8J8P309_HALGN</name>
<evidence type="ECO:0000256" key="1">
    <source>
        <dbReference type="SAM" id="MobiDB-lite"/>
    </source>
</evidence>
<feature type="compositionally biased region" description="Polar residues" evidence="1">
    <location>
        <begin position="1192"/>
        <end position="1218"/>
    </location>
</feature>
<feature type="region of interest" description="Disordered" evidence="1">
    <location>
        <begin position="1006"/>
        <end position="1098"/>
    </location>
</feature>
<feature type="compositionally biased region" description="Basic and acidic residues" evidence="1">
    <location>
        <begin position="622"/>
        <end position="635"/>
    </location>
</feature>
<feature type="region of interest" description="Disordered" evidence="1">
    <location>
        <begin position="1153"/>
        <end position="1174"/>
    </location>
</feature>
<dbReference type="EMBL" id="RRYP01001398">
    <property type="protein sequence ID" value="TNV86008.1"/>
    <property type="molecule type" value="Genomic_DNA"/>
</dbReference>
<feature type="compositionally biased region" description="Polar residues" evidence="1">
    <location>
        <begin position="1035"/>
        <end position="1052"/>
    </location>
</feature>
<reference evidence="2" key="1">
    <citation type="submission" date="2019-06" db="EMBL/GenBank/DDBJ databases">
        <authorList>
            <person name="Zheng W."/>
        </authorList>
    </citation>
    <scope>NUCLEOTIDE SEQUENCE</scope>
    <source>
        <strain evidence="2">QDHG01</strain>
    </source>
</reference>
<feature type="compositionally biased region" description="Basic residues" evidence="1">
    <location>
        <begin position="657"/>
        <end position="666"/>
    </location>
</feature>
<comment type="caution">
    <text evidence="2">The sequence shown here is derived from an EMBL/GenBank/DDBJ whole genome shotgun (WGS) entry which is preliminary data.</text>
</comment>
<protein>
    <submittedName>
        <fullName evidence="2">Uncharacterized protein</fullName>
    </submittedName>
</protein>
<feature type="compositionally biased region" description="Basic residues" evidence="1">
    <location>
        <begin position="1013"/>
        <end position="1028"/>
    </location>
</feature>
<proteinExistence type="predicted"/>
<gene>
    <name evidence="2" type="ORF">FGO68_gene8066</name>
</gene>
<evidence type="ECO:0000313" key="2">
    <source>
        <dbReference type="EMBL" id="TNV86008.1"/>
    </source>
</evidence>
<accession>A0A8J8P309</accession>
<organism evidence="2 3">
    <name type="scientific">Halteria grandinella</name>
    <dbReference type="NCBI Taxonomy" id="5974"/>
    <lineage>
        <taxon>Eukaryota</taxon>
        <taxon>Sar</taxon>
        <taxon>Alveolata</taxon>
        <taxon>Ciliophora</taxon>
        <taxon>Intramacronucleata</taxon>
        <taxon>Spirotrichea</taxon>
        <taxon>Stichotrichia</taxon>
        <taxon>Sporadotrichida</taxon>
        <taxon>Halteriidae</taxon>
        <taxon>Halteria</taxon>
    </lineage>
</organism>
<feature type="compositionally biased region" description="Polar residues" evidence="1">
    <location>
        <begin position="1087"/>
        <end position="1098"/>
    </location>
</feature>
<dbReference type="Proteomes" id="UP000785679">
    <property type="component" value="Unassembled WGS sequence"/>
</dbReference>